<name>A0ABX2CRS2_9CYAN</name>
<organism evidence="1 2">
    <name type="scientific">Microcoleus asticus IPMA8</name>
    <dbReference type="NCBI Taxonomy" id="2563858"/>
    <lineage>
        <taxon>Bacteria</taxon>
        <taxon>Bacillati</taxon>
        <taxon>Cyanobacteriota</taxon>
        <taxon>Cyanophyceae</taxon>
        <taxon>Oscillatoriophycideae</taxon>
        <taxon>Oscillatoriales</taxon>
        <taxon>Microcoleaceae</taxon>
        <taxon>Microcoleus</taxon>
        <taxon>Microcoleus asticus</taxon>
    </lineage>
</organism>
<proteinExistence type="predicted"/>
<dbReference type="Proteomes" id="UP000702425">
    <property type="component" value="Unassembled WGS sequence"/>
</dbReference>
<reference evidence="1 2" key="1">
    <citation type="journal article" date="2020" name="Sci. Rep.">
        <title>A novel cyanobacterial geosmin producer, revising GeoA distribution and dispersion patterns in Bacteria.</title>
        <authorList>
            <person name="Churro C."/>
            <person name="Semedo-Aguiar A.P."/>
            <person name="Silva A.D."/>
            <person name="Pereira-Leal J.B."/>
            <person name="Leite R.B."/>
        </authorList>
    </citation>
    <scope>NUCLEOTIDE SEQUENCE [LARGE SCALE GENOMIC DNA]</scope>
    <source>
        <strain evidence="1 2">IPMA8</strain>
    </source>
</reference>
<evidence type="ECO:0000313" key="2">
    <source>
        <dbReference type="Proteomes" id="UP000702425"/>
    </source>
</evidence>
<keyword evidence="2" id="KW-1185">Reference proteome</keyword>
<accession>A0ABX2CRS2</accession>
<evidence type="ECO:0000313" key="1">
    <source>
        <dbReference type="EMBL" id="NQE32901.1"/>
    </source>
</evidence>
<gene>
    <name evidence="1" type="ORF">E5S67_00618</name>
</gene>
<dbReference type="EMBL" id="SRRZ01000007">
    <property type="protein sequence ID" value="NQE32901.1"/>
    <property type="molecule type" value="Genomic_DNA"/>
</dbReference>
<sequence>MVTKDRQPNCYKLAYPKINVTNILSDPLTKTTDPYLMDCTHNLTEDD</sequence>
<protein>
    <submittedName>
        <fullName evidence="1">Uncharacterized protein</fullName>
    </submittedName>
</protein>
<comment type="caution">
    <text evidence="1">The sequence shown here is derived from an EMBL/GenBank/DDBJ whole genome shotgun (WGS) entry which is preliminary data.</text>
</comment>